<evidence type="ECO:0000259" key="14">
    <source>
        <dbReference type="PROSITE" id="PS50880"/>
    </source>
</evidence>
<dbReference type="Gene3D" id="3.90.580.10">
    <property type="entry name" value="Zinc finger, CHC2-type domain"/>
    <property type="match status" value="1"/>
</dbReference>
<evidence type="ECO:0000256" key="12">
    <source>
        <dbReference type="HAMAP-Rule" id="MF_00974"/>
    </source>
</evidence>
<comment type="function">
    <text evidence="12">RNA polymerase that catalyzes the synthesis of short RNA molecules used as primers for DNA polymerase during DNA replication.</text>
</comment>
<keyword evidence="6 12" id="KW-0479">Metal-binding</keyword>
<dbReference type="CDD" id="cd03364">
    <property type="entry name" value="TOPRIM_DnaG_primases"/>
    <property type="match status" value="1"/>
</dbReference>
<keyword evidence="9" id="KW-0460">Magnesium</keyword>
<comment type="subunit">
    <text evidence="12">Monomer. Interacts with DnaB.</text>
</comment>
<dbReference type="RefSeq" id="WP_318596936.1">
    <property type="nucleotide sequence ID" value="NZ_JAWSTH010000020.1"/>
</dbReference>
<evidence type="ECO:0000256" key="13">
    <source>
        <dbReference type="SAM" id="MobiDB-lite"/>
    </source>
</evidence>
<evidence type="ECO:0000256" key="11">
    <source>
        <dbReference type="ARBA" id="ARBA00023163"/>
    </source>
</evidence>
<keyword evidence="3 12" id="KW-0808">Transferase</keyword>
<comment type="cofactor">
    <cofactor evidence="12">
        <name>Zn(2+)</name>
        <dbReference type="ChEBI" id="CHEBI:29105"/>
    </cofactor>
    <text evidence="12">Binds 1 zinc ion per monomer.</text>
</comment>
<dbReference type="EMBL" id="JAWSTH010000020">
    <property type="protein sequence ID" value="MDW5594643.1"/>
    <property type="molecule type" value="Genomic_DNA"/>
</dbReference>
<evidence type="ECO:0000313" key="16">
    <source>
        <dbReference type="Proteomes" id="UP001284601"/>
    </source>
</evidence>
<evidence type="ECO:0000256" key="2">
    <source>
        <dbReference type="ARBA" id="ARBA00022515"/>
    </source>
</evidence>
<keyword evidence="4 12" id="KW-0548">Nucleotidyltransferase</keyword>
<dbReference type="InterPro" id="IPR030846">
    <property type="entry name" value="DnaG_bac"/>
</dbReference>
<gene>
    <name evidence="12 15" type="primary">dnaG</name>
    <name evidence="15" type="ORF">R7226_09870</name>
</gene>
<dbReference type="Pfam" id="PF08275">
    <property type="entry name" value="DNAG_N"/>
    <property type="match status" value="1"/>
</dbReference>
<dbReference type="SMART" id="SM00493">
    <property type="entry name" value="TOPRIM"/>
    <property type="match status" value="1"/>
</dbReference>
<dbReference type="InterPro" id="IPR037068">
    <property type="entry name" value="DNA_primase_core_N_sf"/>
</dbReference>
<feature type="compositionally biased region" description="Pro residues" evidence="13">
    <location>
        <begin position="439"/>
        <end position="450"/>
    </location>
</feature>
<proteinExistence type="inferred from homology"/>
<keyword evidence="16" id="KW-1185">Reference proteome</keyword>
<dbReference type="Pfam" id="PF10410">
    <property type="entry name" value="DnaB_bind"/>
    <property type="match status" value="1"/>
</dbReference>
<keyword evidence="1 12" id="KW-0240">DNA-directed RNA polymerase</keyword>
<evidence type="ECO:0000313" key="15">
    <source>
        <dbReference type="EMBL" id="MDW5594643.1"/>
    </source>
</evidence>
<dbReference type="InterPro" id="IPR050219">
    <property type="entry name" value="DnaG_primase"/>
</dbReference>
<dbReference type="Pfam" id="PF13155">
    <property type="entry name" value="Toprim_2"/>
    <property type="match status" value="1"/>
</dbReference>
<organism evidence="15 16">
    <name type="scientific">Conexibacter stalactiti</name>
    <dbReference type="NCBI Taxonomy" id="1940611"/>
    <lineage>
        <taxon>Bacteria</taxon>
        <taxon>Bacillati</taxon>
        <taxon>Actinomycetota</taxon>
        <taxon>Thermoleophilia</taxon>
        <taxon>Solirubrobacterales</taxon>
        <taxon>Conexibacteraceae</taxon>
        <taxon>Conexibacter</taxon>
    </lineage>
</organism>
<dbReference type="InterPro" id="IPR036977">
    <property type="entry name" value="DNA_primase_Znf_CHC2"/>
</dbReference>
<dbReference type="HAMAP" id="MF_00974">
    <property type="entry name" value="DNA_primase_DnaG"/>
    <property type="match status" value="1"/>
</dbReference>
<dbReference type="PROSITE" id="PS50880">
    <property type="entry name" value="TOPRIM"/>
    <property type="match status" value="1"/>
</dbReference>
<keyword evidence="8 12" id="KW-0862">Zinc</keyword>
<dbReference type="SUPFAM" id="SSF57783">
    <property type="entry name" value="Zinc beta-ribbon"/>
    <property type="match status" value="1"/>
</dbReference>
<sequence>MSRYTPDSKDRVRDAVDMIALVSGKTELRRAGVNSYFGRCPFHDERTGSFHVRPEEKHYHCFGCQESGDPFDFVMQTDGLDFRGALETLAQRFGVALEVEDEDPLAKARRERRDRLHALLDRAAGYYARYLWESAEAAAARDYLARRGLEVETLRTYRVGYAPSAWDKMLLGSRQAGFSEEELLATGLAQRSRQRPGSYYDRFRERIMFPLANARGKVVGFGARAMRDNQPPKYLNTSEGEVFHKGSQLFGIDIARRPAARAGTIVLAEGYTDVLALHQAGVQNAVGVMGTSLTDEQARELERTARTLVLALDADGAGQEAMVRASRIAAGRRLELRVARLADGMDPADLIQQQGAGAVRELVARSVPFVSFHVDKILGSADLGDAEGKDRAIAELGPVLAATPPSVLREELVGRIADRLGLGRPLAAQLLERAAAEAPPEPVEPAPPTAAPTATANTTATAPAPPRVDAPPSWDDDPGPEEPHFGDEDDYYNERFAPGGGGGAPPSAPAAPAPTAGAAKVERTFLALCVALPRLGAQALTRIDVEQHLTDPSARGAVAFLLPPGRLDSVEEELTNADAGLRPYLGDLVRAATASDASSDALELAELMLEKGRLERAKERAMREGTGGVAEIGQQLLRVRQRAGRLMEQIQAAAGQG</sequence>
<dbReference type="InterPro" id="IPR034151">
    <property type="entry name" value="TOPRIM_DnaG_bac"/>
</dbReference>
<protein>
    <recommendedName>
        <fullName evidence="12">DNA primase</fullName>
        <ecNumber evidence="12">2.7.7.101</ecNumber>
    </recommendedName>
</protein>
<feature type="domain" description="Toprim" evidence="14">
    <location>
        <begin position="263"/>
        <end position="344"/>
    </location>
</feature>
<evidence type="ECO:0000256" key="8">
    <source>
        <dbReference type="ARBA" id="ARBA00022833"/>
    </source>
</evidence>
<keyword evidence="7 12" id="KW-0863">Zinc-finger</keyword>
<evidence type="ECO:0000256" key="4">
    <source>
        <dbReference type="ARBA" id="ARBA00022695"/>
    </source>
</evidence>
<feature type="region of interest" description="Disordered" evidence="13">
    <location>
        <begin position="435"/>
        <end position="515"/>
    </location>
</feature>
<evidence type="ECO:0000256" key="1">
    <source>
        <dbReference type="ARBA" id="ARBA00022478"/>
    </source>
</evidence>
<comment type="similarity">
    <text evidence="12">Belongs to the DnaG primase family.</text>
</comment>
<evidence type="ECO:0000256" key="10">
    <source>
        <dbReference type="ARBA" id="ARBA00023125"/>
    </source>
</evidence>
<reference evidence="16" key="1">
    <citation type="submission" date="2023-07" db="EMBL/GenBank/DDBJ databases">
        <title>Conexibacter stalactiti sp. nov., isolated from stalactites in a lava cave and emended description of the genus Conexibacter.</title>
        <authorList>
            <person name="Lee S.D."/>
        </authorList>
    </citation>
    <scope>NUCLEOTIDE SEQUENCE [LARGE SCALE GENOMIC DNA]</scope>
    <source>
        <strain evidence="16">KCTC 39840</strain>
    </source>
</reference>
<dbReference type="Proteomes" id="UP001284601">
    <property type="component" value="Unassembled WGS sequence"/>
</dbReference>
<name>A0ABU4HMX1_9ACTN</name>
<dbReference type="SUPFAM" id="SSF56731">
    <property type="entry name" value="DNA primase core"/>
    <property type="match status" value="1"/>
</dbReference>
<feature type="zinc finger region" description="CHC2-type" evidence="12">
    <location>
        <begin position="40"/>
        <end position="64"/>
    </location>
</feature>
<dbReference type="InterPro" id="IPR013264">
    <property type="entry name" value="DNAG_N"/>
</dbReference>
<comment type="catalytic activity">
    <reaction evidence="12">
        <text>ssDNA + n NTP = ssDNA/pppN(pN)n-1 hybrid + (n-1) diphosphate.</text>
        <dbReference type="EC" id="2.7.7.101"/>
    </reaction>
</comment>
<evidence type="ECO:0000256" key="5">
    <source>
        <dbReference type="ARBA" id="ARBA00022705"/>
    </source>
</evidence>
<dbReference type="PANTHER" id="PTHR30313">
    <property type="entry name" value="DNA PRIMASE"/>
    <property type="match status" value="1"/>
</dbReference>
<evidence type="ECO:0000256" key="3">
    <source>
        <dbReference type="ARBA" id="ARBA00022679"/>
    </source>
</evidence>
<dbReference type="PANTHER" id="PTHR30313:SF2">
    <property type="entry name" value="DNA PRIMASE"/>
    <property type="match status" value="1"/>
</dbReference>
<dbReference type="EC" id="2.7.7.101" evidence="12"/>
<feature type="compositionally biased region" description="Low complexity" evidence="13">
    <location>
        <begin position="451"/>
        <end position="462"/>
    </location>
</feature>
<dbReference type="InterPro" id="IPR006171">
    <property type="entry name" value="TOPRIM_dom"/>
</dbReference>
<accession>A0ABU4HMX1</accession>
<keyword evidence="11 12" id="KW-0804">Transcription</keyword>
<keyword evidence="2 12" id="KW-0639">Primosome</keyword>
<dbReference type="Gene3D" id="3.40.1360.10">
    <property type="match status" value="1"/>
</dbReference>
<dbReference type="SMART" id="SM00400">
    <property type="entry name" value="ZnF_CHCC"/>
    <property type="match status" value="1"/>
</dbReference>
<evidence type="ECO:0000256" key="9">
    <source>
        <dbReference type="ARBA" id="ARBA00022842"/>
    </source>
</evidence>
<dbReference type="InterPro" id="IPR002694">
    <property type="entry name" value="Znf_CHC2"/>
</dbReference>
<evidence type="ECO:0000256" key="7">
    <source>
        <dbReference type="ARBA" id="ARBA00022771"/>
    </source>
</evidence>
<dbReference type="NCBIfam" id="TIGR01391">
    <property type="entry name" value="dnaG"/>
    <property type="match status" value="1"/>
</dbReference>
<keyword evidence="5 12" id="KW-0235">DNA replication</keyword>
<dbReference type="InterPro" id="IPR006295">
    <property type="entry name" value="DNA_primase_DnaG"/>
</dbReference>
<dbReference type="Pfam" id="PF01807">
    <property type="entry name" value="Zn_ribbon_DnaG"/>
    <property type="match status" value="1"/>
</dbReference>
<comment type="domain">
    <text evidence="12">Contains an N-terminal zinc-binding domain, a central core domain that contains the primase activity, and a C-terminal DnaB-binding domain.</text>
</comment>
<dbReference type="InterPro" id="IPR019475">
    <property type="entry name" value="DNA_primase_DnaB-bd"/>
</dbReference>
<keyword evidence="10 12" id="KW-0238">DNA-binding</keyword>
<dbReference type="Gene3D" id="3.90.980.10">
    <property type="entry name" value="DNA primase, catalytic core, N-terminal domain"/>
    <property type="match status" value="1"/>
</dbReference>
<evidence type="ECO:0000256" key="6">
    <source>
        <dbReference type="ARBA" id="ARBA00022723"/>
    </source>
</evidence>
<comment type="caution">
    <text evidence="15">The sequence shown here is derived from an EMBL/GenBank/DDBJ whole genome shotgun (WGS) entry which is preliminary data.</text>
</comment>